<reference evidence="1 2" key="1">
    <citation type="submission" date="2016-10" db="EMBL/GenBank/DDBJ databases">
        <authorList>
            <person name="de Groot N.N."/>
        </authorList>
    </citation>
    <scope>NUCLEOTIDE SEQUENCE [LARGE SCALE GENOMIC DNA]</scope>
    <source>
        <strain evidence="1 2">D15d</strain>
    </source>
</reference>
<sequence length="186" mass="21568">MATKVNFYENYGDKSARERAELIYSNYSSFQGIIEDCKMRLIYEIKAEKERKRSNHKDELGVRIQNLGNYSNPTADEAVLDVMLEGAINGLNSAEDALSDPALVQEFKRREYVIVMMADEYASFRRHLHALSVKEQEIIIPLLKQEKDYYTLAEEAGVTVPVVRRKASRIHCELISYMENYFIEKL</sequence>
<keyword evidence="2" id="KW-1185">Reference proteome</keyword>
<proteinExistence type="predicted"/>
<organism evidence="1 2">
    <name type="scientific">Lachnospira multipara</name>
    <dbReference type="NCBI Taxonomy" id="28051"/>
    <lineage>
        <taxon>Bacteria</taxon>
        <taxon>Bacillati</taxon>
        <taxon>Bacillota</taxon>
        <taxon>Clostridia</taxon>
        <taxon>Lachnospirales</taxon>
        <taxon>Lachnospiraceae</taxon>
        <taxon>Lachnospira</taxon>
    </lineage>
</organism>
<evidence type="ECO:0000313" key="1">
    <source>
        <dbReference type="EMBL" id="SEF44912.1"/>
    </source>
</evidence>
<accession>A0A1H5S2S5</accession>
<dbReference type="Proteomes" id="UP000236726">
    <property type="component" value="Unassembled WGS sequence"/>
</dbReference>
<gene>
    <name evidence="1" type="ORF">SAMN05216537_10237</name>
</gene>
<protein>
    <submittedName>
        <fullName evidence="1">Uncharacterized protein</fullName>
    </submittedName>
</protein>
<name>A0A1H5S2S5_9FIRM</name>
<dbReference type="EMBL" id="FNUL01000002">
    <property type="protein sequence ID" value="SEF44912.1"/>
    <property type="molecule type" value="Genomic_DNA"/>
</dbReference>
<evidence type="ECO:0000313" key="2">
    <source>
        <dbReference type="Proteomes" id="UP000236726"/>
    </source>
</evidence>
<dbReference type="AlphaFoldDB" id="A0A1H5S2S5"/>